<dbReference type="InterPro" id="IPR039886">
    <property type="entry name" value="BTBD10/KCTD20"/>
</dbReference>
<keyword evidence="4" id="KW-1185">Reference proteome</keyword>
<keyword evidence="2" id="KW-0963">Cytoplasm</keyword>
<dbReference type="PANTHER" id="PTHR21637">
    <property type="entry name" value="BTB/POZ DOMAIN-CONTAINING PROTEIN 10-RELATED"/>
    <property type="match status" value="1"/>
</dbReference>
<dbReference type="GO" id="GO:0042327">
    <property type="term" value="P:positive regulation of phosphorylation"/>
    <property type="evidence" value="ECO:0007669"/>
    <property type="project" value="TreeGrafter"/>
</dbReference>
<feature type="domain" description="BTBD10/KCTD20 BTB/POZ" evidence="3">
    <location>
        <begin position="18"/>
        <end position="65"/>
    </location>
</feature>
<dbReference type="InterPro" id="IPR039885">
    <property type="entry name" value="BTBD10/KCTD20_BTB/POZ"/>
</dbReference>
<evidence type="ECO:0000259" key="3">
    <source>
        <dbReference type="Pfam" id="PF16017"/>
    </source>
</evidence>
<evidence type="ECO:0000313" key="4">
    <source>
        <dbReference type="Proteomes" id="UP000050741"/>
    </source>
</evidence>
<organism evidence="4 5">
    <name type="scientific">Globodera pallida</name>
    <name type="common">Potato cyst nematode worm</name>
    <name type="synonym">Heterodera pallida</name>
    <dbReference type="NCBI Taxonomy" id="36090"/>
    <lineage>
        <taxon>Eukaryota</taxon>
        <taxon>Metazoa</taxon>
        <taxon>Ecdysozoa</taxon>
        <taxon>Nematoda</taxon>
        <taxon>Chromadorea</taxon>
        <taxon>Rhabditida</taxon>
        <taxon>Tylenchina</taxon>
        <taxon>Tylenchomorpha</taxon>
        <taxon>Tylenchoidea</taxon>
        <taxon>Heteroderidae</taxon>
        <taxon>Heteroderinae</taxon>
        <taxon>Globodera</taxon>
    </lineage>
</organism>
<dbReference type="Proteomes" id="UP000050741">
    <property type="component" value="Unassembled WGS sequence"/>
</dbReference>
<proteinExistence type="predicted"/>
<dbReference type="AlphaFoldDB" id="A0A183CTX4"/>
<protein>
    <submittedName>
        <fullName evidence="5">BTB_3 domain-containing protein</fullName>
    </submittedName>
</protein>
<reference evidence="5" key="3">
    <citation type="submission" date="2016-06" db="UniProtKB">
        <authorList>
            <consortium name="WormBaseParasite"/>
        </authorList>
    </citation>
    <scope>IDENTIFICATION</scope>
</reference>
<dbReference type="InterPro" id="IPR011333">
    <property type="entry name" value="SKP1/BTB/POZ_sf"/>
</dbReference>
<dbReference type="WBParaSite" id="GPLIN_001633200">
    <property type="protein sequence ID" value="GPLIN_001633200"/>
    <property type="gene ID" value="GPLIN_001633200"/>
</dbReference>
<evidence type="ECO:0000256" key="2">
    <source>
        <dbReference type="ARBA" id="ARBA00022490"/>
    </source>
</evidence>
<dbReference type="PANTHER" id="PTHR21637:SF0">
    <property type="entry name" value="AT10158P"/>
    <property type="match status" value="1"/>
</dbReference>
<dbReference type="SUPFAM" id="SSF54695">
    <property type="entry name" value="POZ domain"/>
    <property type="match status" value="1"/>
</dbReference>
<comment type="subcellular location">
    <subcellularLocation>
        <location evidence="1">Cytoplasm</location>
    </subcellularLocation>
</comment>
<dbReference type="GO" id="GO:0005737">
    <property type="term" value="C:cytoplasm"/>
    <property type="evidence" value="ECO:0007669"/>
    <property type="project" value="UniProtKB-SubCell"/>
</dbReference>
<evidence type="ECO:0000313" key="5">
    <source>
        <dbReference type="WBParaSite" id="GPLIN_001633200"/>
    </source>
</evidence>
<reference evidence="4" key="2">
    <citation type="submission" date="2014-05" db="EMBL/GenBank/DDBJ databases">
        <title>The genome and life-stage specific transcriptomes of Globodera pallida elucidate key aspects of plant parasitism by a cyst nematode.</title>
        <authorList>
            <person name="Cotton J.A."/>
            <person name="Lilley C.J."/>
            <person name="Jones L.M."/>
            <person name="Kikuchi T."/>
            <person name="Reid A.J."/>
            <person name="Thorpe P."/>
            <person name="Tsai I.J."/>
            <person name="Beasley H."/>
            <person name="Blok V."/>
            <person name="Cock P.J.A."/>
            <person name="Van den Akker S.E."/>
            <person name="Holroyd N."/>
            <person name="Hunt M."/>
            <person name="Mantelin S."/>
            <person name="Naghra H."/>
            <person name="Pain A."/>
            <person name="Palomares-Rius J.E."/>
            <person name="Zarowiecki M."/>
            <person name="Berriman M."/>
            <person name="Jones J.T."/>
            <person name="Urwin P.E."/>
        </authorList>
    </citation>
    <scope>NUCLEOTIDE SEQUENCE [LARGE SCALE GENOMIC DNA]</scope>
    <source>
        <strain evidence="4">Lindley</strain>
    </source>
</reference>
<sequence length="77" mass="8860">NLSANVCKDVTDRSSPIDLVRPNERNEYDVAEGISAACFRVVMDFYHRGIMHVPQSICVAELREQFFFNPTVLDHFK</sequence>
<name>A0A183CTX4_GLOPA</name>
<dbReference type="Pfam" id="PF16017">
    <property type="entry name" value="BTB_3"/>
    <property type="match status" value="1"/>
</dbReference>
<accession>A0A183CTX4</accession>
<reference evidence="4" key="1">
    <citation type="submission" date="2013-12" db="EMBL/GenBank/DDBJ databases">
        <authorList>
            <person name="Aslett M."/>
        </authorList>
    </citation>
    <scope>NUCLEOTIDE SEQUENCE [LARGE SCALE GENOMIC DNA]</scope>
    <source>
        <strain evidence="4">Lindley</strain>
    </source>
</reference>
<evidence type="ECO:0000256" key="1">
    <source>
        <dbReference type="ARBA" id="ARBA00004496"/>
    </source>
</evidence>